<dbReference type="STRING" id="4155.A0A022RQF0"/>
<protein>
    <recommendedName>
        <fullName evidence="1">FAD linked oxidase N-terminal domain-containing protein</fullName>
    </recommendedName>
</protein>
<evidence type="ECO:0000313" key="3">
    <source>
        <dbReference type="Proteomes" id="UP000030748"/>
    </source>
</evidence>
<feature type="domain" description="FAD linked oxidase N-terminal" evidence="1">
    <location>
        <begin position="3"/>
        <end position="79"/>
    </location>
</feature>
<proteinExistence type="predicted"/>
<dbReference type="InterPro" id="IPR036318">
    <property type="entry name" value="FAD-bd_PCMH-like_sf"/>
</dbReference>
<dbReference type="PANTHER" id="PTHR32448">
    <property type="entry name" value="OS08G0158400 PROTEIN"/>
    <property type="match status" value="1"/>
</dbReference>
<name>A0A022RQF0_ERYGU</name>
<dbReference type="InterPro" id="IPR016169">
    <property type="entry name" value="FAD-bd_PCMH_sub2"/>
</dbReference>
<reference evidence="2 3" key="1">
    <citation type="journal article" date="2013" name="Proc. Natl. Acad. Sci. U.S.A.">
        <title>Fine-scale variation in meiotic recombination in Mimulus inferred from population shotgun sequencing.</title>
        <authorList>
            <person name="Hellsten U."/>
            <person name="Wright K.M."/>
            <person name="Jenkins J."/>
            <person name="Shu S."/>
            <person name="Yuan Y."/>
            <person name="Wessler S.R."/>
            <person name="Schmutz J."/>
            <person name="Willis J.H."/>
            <person name="Rokhsar D.S."/>
        </authorList>
    </citation>
    <scope>NUCLEOTIDE SEQUENCE [LARGE SCALE GENOMIC DNA]</scope>
    <source>
        <strain evidence="3">cv. DUN x IM62</strain>
    </source>
</reference>
<feature type="non-terminal residue" evidence="2">
    <location>
        <position position="87"/>
    </location>
</feature>
<evidence type="ECO:0000259" key="1">
    <source>
        <dbReference type="Pfam" id="PF01565"/>
    </source>
</evidence>
<keyword evidence="3" id="KW-1185">Reference proteome</keyword>
<sequence>PFVVFDLFNFSEVAIDVDQKTAWVGAVTIIGQLYYRISQTSKTLAFPAGACPTVGVGGLFSGGGYGPMLRKFGLAADNMIAEDTHFL</sequence>
<dbReference type="EMBL" id="KI630359">
    <property type="protein sequence ID" value="EYU41165.1"/>
    <property type="molecule type" value="Genomic_DNA"/>
</dbReference>
<dbReference type="InterPro" id="IPR006094">
    <property type="entry name" value="Oxid_FAD_bind_N"/>
</dbReference>
<gene>
    <name evidence="2" type="ORF">MIMGU_mgv1a022003mg</name>
</gene>
<dbReference type="GO" id="GO:0050660">
    <property type="term" value="F:flavin adenine dinucleotide binding"/>
    <property type="evidence" value="ECO:0007669"/>
    <property type="project" value="InterPro"/>
</dbReference>
<dbReference type="SUPFAM" id="SSF56176">
    <property type="entry name" value="FAD-binding/transporter-associated domain-like"/>
    <property type="match status" value="1"/>
</dbReference>
<feature type="non-terminal residue" evidence="2">
    <location>
        <position position="1"/>
    </location>
</feature>
<dbReference type="Proteomes" id="UP000030748">
    <property type="component" value="Unassembled WGS sequence"/>
</dbReference>
<dbReference type="Pfam" id="PF01565">
    <property type="entry name" value="FAD_binding_4"/>
    <property type="match status" value="1"/>
</dbReference>
<evidence type="ECO:0000313" key="2">
    <source>
        <dbReference type="EMBL" id="EYU41165.1"/>
    </source>
</evidence>
<dbReference type="Gene3D" id="3.30.465.10">
    <property type="match status" value="1"/>
</dbReference>
<accession>A0A022RQF0</accession>
<dbReference type="AlphaFoldDB" id="A0A022RQF0"/>
<organism evidence="2 3">
    <name type="scientific">Erythranthe guttata</name>
    <name type="common">Yellow monkey flower</name>
    <name type="synonym">Mimulus guttatus</name>
    <dbReference type="NCBI Taxonomy" id="4155"/>
    <lineage>
        <taxon>Eukaryota</taxon>
        <taxon>Viridiplantae</taxon>
        <taxon>Streptophyta</taxon>
        <taxon>Embryophyta</taxon>
        <taxon>Tracheophyta</taxon>
        <taxon>Spermatophyta</taxon>
        <taxon>Magnoliopsida</taxon>
        <taxon>eudicotyledons</taxon>
        <taxon>Gunneridae</taxon>
        <taxon>Pentapetalae</taxon>
        <taxon>asterids</taxon>
        <taxon>lamiids</taxon>
        <taxon>Lamiales</taxon>
        <taxon>Phrymaceae</taxon>
        <taxon>Erythranthe</taxon>
    </lineage>
</organism>